<keyword evidence="5" id="KW-1185">Reference proteome</keyword>
<feature type="transmembrane region" description="Helical" evidence="3">
    <location>
        <begin position="12"/>
        <end position="35"/>
    </location>
</feature>
<dbReference type="EMBL" id="RBVX01000015">
    <property type="protein sequence ID" value="RSL32378.1"/>
    <property type="molecule type" value="Genomic_DNA"/>
</dbReference>
<proteinExistence type="predicted"/>
<evidence type="ECO:0000256" key="2">
    <source>
        <dbReference type="ARBA" id="ARBA00023287"/>
    </source>
</evidence>
<reference evidence="4 5" key="1">
    <citation type="submission" date="2018-10" db="EMBL/GenBank/DDBJ databases">
        <title>Draft genome sequence of Bacillus salarius IM0101, isolated from a hypersaline soil in Inner Mongolia, China.</title>
        <authorList>
            <person name="Yamprayoonswat W."/>
            <person name="Boonvisut S."/>
            <person name="Jumpathong W."/>
            <person name="Sittihan S."/>
            <person name="Ruangsuj P."/>
            <person name="Wanthongcharoen S."/>
            <person name="Thongpramul N."/>
            <person name="Pimmason S."/>
            <person name="Yu B."/>
            <person name="Yasawong M."/>
        </authorList>
    </citation>
    <scope>NUCLEOTIDE SEQUENCE [LARGE SCALE GENOMIC DNA]</scope>
    <source>
        <strain evidence="4 5">IM0101</strain>
    </source>
</reference>
<gene>
    <name evidence="4" type="ORF">D7Z54_15895</name>
</gene>
<dbReference type="PROSITE" id="PS00409">
    <property type="entry name" value="PROKAR_NTER_METHYL"/>
    <property type="match status" value="1"/>
</dbReference>
<organism evidence="4 5">
    <name type="scientific">Salibacterium salarium</name>
    <dbReference type="NCBI Taxonomy" id="284579"/>
    <lineage>
        <taxon>Bacteria</taxon>
        <taxon>Bacillati</taxon>
        <taxon>Bacillota</taxon>
        <taxon>Bacilli</taxon>
        <taxon>Bacillales</taxon>
        <taxon>Bacillaceae</taxon>
    </lineage>
</organism>
<evidence type="ECO:0000313" key="4">
    <source>
        <dbReference type="EMBL" id="RSL32378.1"/>
    </source>
</evidence>
<accession>A0A3R9P437</accession>
<dbReference type="Pfam" id="PF07963">
    <property type="entry name" value="N_methyl"/>
    <property type="match status" value="1"/>
</dbReference>
<evidence type="ECO:0000313" key="5">
    <source>
        <dbReference type="Proteomes" id="UP000275076"/>
    </source>
</evidence>
<evidence type="ECO:0000256" key="1">
    <source>
        <dbReference type="ARBA" id="ARBA00004241"/>
    </source>
</evidence>
<keyword evidence="3" id="KW-0812">Transmembrane</keyword>
<dbReference type="OrthoDB" id="2080124at2"/>
<dbReference type="RefSeq" id="WP_125556848.1">
    <property type="nucleotide sequence ID" value="NZ_RBVX01000015.1"/>
</dbReference>
<dbReference type="Proteomes" id="UP000275076">
    <property type="component" value="Unassembled WGS sequence"/>
</dbReference>
<protein>
    <submittedName>
        <fullName evidence="4">Prepilin-type N-terminal cleavage/methylation domain-containing protein</fullName>
    </submittedName>
</protein>
<sequence length="438" mass="48191">MKQLLQKESGVTLIELLATIVISSIVIGLVTSVLVSSLNFNDKTQSHINLRQEANIIITELRQQHQEGEYTLCPEDVFSSDRFRAVQRDIRNDEHMITSCNTVDSQFPLEVQFTLEDDENNDFTIDTIIEGERQNGDTNVSIDPPGDESDSFPTYVEDENVFVYGSQFTFQGSDVNGPGASMVIKGPLDMSEFNGGSKTNVSNIYVDGPIDFSGGGQDLGSYEEPGEIHINGDFDTGGGSHNIYGDVYVEEDFHLEGANIYGDVYVNGDVTLSDYYSIAKNASIHYTGSLPYPDHFERSDFDSLVKQESVPNAEIPDQEVPSSKSENWYAENGYTQEIQEDGMKIYDSDVVIEDNVNGSYQDTFTDSVVVSEGDITISGGNLSMTGVLYAPNGEITFEGASFEGTVIAKDGFNVDSGGTDITFVGVEEYINNRDDYPF</sequence>
<dbReference type="InterPro" id="IPR012902">
    <property type="entry name" value="N_methyl_site"/>
</dbReference>
<keyword evidence="2" id="KW-0178">Competence</keyword>
<comment type="caution">
    <text evidence="4">The sequence shown here is derived from an EMBL/GenBank/DDBJ whole genome shotgun (WGS) entry which is preliminary data.</text>
</comment>
<dbReference type="AlphaFoldDB" id="A0A3R9P437"/>
<name>A0A3R9P437_9BACI</name>
<evidence type="ECO:0000256" key="3">
    <source>
        <dbReference type="SAM" id="Phobius"/>
    </source>
</evidence>
<comment type="subcellular location">
    <subcellularLocation>
        <location evidence="1">Cell surface</location>
    </subcellularLocation>
</comment>
<dbReference type="NCBIfam" id="TIGR02532">
    <property type="entry name" value="IV_pilin_GFxxxE"/>
    <property type="match status" value="1"/>
</dbReference>
<keyword evidence="3" id="KW-1133">Transmembrane helix</keyword>
<dbReference type="GO" id="GO:0009986">
    <property type="term" value="C:cell surface"/>
    <property type="evidence" value="ECO:0007669"/>
    <property type="project" value="UniProtKB-SubCell"/>
</dbReference>
<dbReference type="GO" id="GO:0030420">
    <property type="term" value="P:establishment of competence for transformation"/>
    <property type="evidence" value="ECO:0007669"/>
    <property type="project" value="UniProtKB-KW"/>
</dbReference>
<keyword evidence="3" id="KW-0472">Membrane</keyword>